<dbReference type="Gene3D" id="3.30.70.940">
    <property type="entry name" value="NusG, N-terminal domain"/>
    <property type="match status" value="1"/>
</dbReference>
<accession>A0AAP6ZMG1</accession>
<dbReference type="InterPro" id="IPR010215">
    <property type="entry name" value="Transcription_antiterm_RfaH"/>
</dbReference>
<dbReference type="RefSeq" id="WP_171353047.1">
    <property type="nucleotide sequence ID" value="NZ_VTXP01000007.1"/>
</dbReference>
<dbReference type="SMART" id="SM00738">
    <property type="entry name" value="NGN"/>
    <property type="match status" value="1"/>
</dbReference>
<proteinExistence type="predicted"/>
<reference evidence="5 6" key="1">
    <citation type="submission" date="2019-09" db="EMBL/GenBank/DDBJ databases">
        <title>Draft genome sequencing and comparative genomics of hatchery-associated Vibrios.</title>
        <authorList>
            <person name="Kehlet-Delgado H."/>
            <person name="Mueller R.S."/>
        </authorList>
    </citation>
    <scope>NUCLEOTIDE SEQUENCE [LARGE SCALE GENOMIC DNA]</scope>
    <source>
        <strain evidence="5 6">09-121-3</strain>
    </source>
</reference>
<dbReference type="AlphaFoldDB" id="A0AAP6ZMG1"/>
<evidence type="ECO:0000313" key="5">
    <source>
        <dbReference type="EMBL" id="NOJ23982.1"/>
    </source>
</evidence>
<dbReference type="PANTHER" id="PTHR30265">
    <property type="entry name" value="RHO-INTERACTING TRANSCRIPTION TERMINATION FACTOR NUSG"/>
    <property type="match status" value="1"/>
</dbReference>
<keyword evidence="3" id="KW-0804">Transcription</keyword>
<evidence type="ECO:0000313" key="6">
    <source>
        <dbReference type="Proteomes" id="UP000576645"/>
    </source>
</evidence>
<dbReference type="GO" id="GO:0006354">
    <property type="term" value="P:DNA-templated transcription elongation"/>
    <property type="evidence" value="ECO:0007669"/>
    <property type="project" value="InterPro"/>
</dbReference>
<dbReference type="GO" id="GO:0031564">
    <property type="term" value="P:transcription antitermination"/>
    <property type="evidence" value="ECO:0007669"/>
    <property type="project" value="UniProtKB-KW"/>
</dbReference>
<protein>
    <submittedName>
        <fullName evidence="5">Transcription/translation regulatory transformer protein RfaH</fullName>
    </submittedName>
</protein>
<feature type="domain" description="NusG-like N-terminal" evidence="4">
    <location>
        <begin position="1"/>
        <end position="101"/>
    </location>
</feature>
<dbReference type="InterPro" id="IPR043425">
    <property type="entry name" value="NusG-like"/>
</dbReference>
<keyword evidence="2" id="KW-0805">Transcription regulation</keyword>
<dbReference type="PANTHER" id="PTHR30265:SF7">
    <property type="entry name" value="TRANSCRIPTION ANTITERMINATION PROTEIN RFAH"/>
    <property type="match status" value="1"/>
</dbReference>
<dbReference type="InterPro" id="IPR036735">
    <property type="entry name" value="NGN_dom_sf"/>
</dbReference>
<dbReference type="CDD" id="cd09892">
    <property type="entry name" value="NGN_SP_RfaH"/>
    <property type="match status" value="1"/>
</dbReference>
<evidence type="ECO:0000256" key="1">
    <source>
        <dbReference type="ARBA" id="ARBA00022814"/>
    </source>
</evidence>
<comment type="caution">
    <text evidence="5">The sequence shown here is derived from an EMBL/GenBank/DDBJ whole genome shotgun (WGS) entry which is preliminary data.</text>
</comment>
<dbReference type="NCBIfam" id="NF006534">
    <property type="entry name" value="PRK09014.1"/>
    <property type="match status" value="1"/>
</dbReference>
<dbReference type="Pfam" id="PF02357">
    <property type="entry name" value="NusG"/>
    <property type="match status" value="1"/>
</dbReference>
<dbReference type="InterPro" id="IPR006645">
    <property type="entry name" value="NGN-like_dom"/>
</dbReference>
<evidence type="ECO:0000259" key="4">
    <source>
        <dbReference type="SMART" id="SM00738"/>
    </source>
</evidence>
<evidence type="ECO:0000256" key="3">
    <source>
        <dbReference type="ARBA" id="ARBA00023163"/>
    </source>
</evidence>
<gene>
    <name evidence="5" type="primary">rfaH</name>
    <name evidence="5" type="ORF">F0238_14690</name>
</gene>
<dbReference type="SUPFAM" id="SSF82679">
    <property type="entry name" value="N-utilization substance G protein NusG, N-terminal domain"/>
    <property type="match status" value="1"/>
</dbReference>
<name>A0AAP6ZMG1_9VIBR</name>
<dbReference type="NCBIfam" id="TIGR01955">
    <property type="entry name" value="RfaH"/>
    <property type="match status" value="1"/>
</dbReference>
<organism evidence="5 6">
    <name type="scientific">Vibrio coralliilyticus</name>
    <dbReference type="NCBI Taxonomy" id="190893"/>
    <lineage>
        <taxon>Bacteria</taxon>
        <taxon>Pseudomonadati</taxon>
        <taxon>Pseudomonadota</taxon>
        <taxon>Gammaproteobacteria</taxon>
        <taxon>Vibrionales</taxon>
        <taxon>Vibrionaceae</taxon>
        <taxon>Vibrio</taxon>
    </lineage>
</organism>
<dbReference type="GO" id="GO:0005829">
    <property type="term" value="C:cytosol"/>
    <property type="evidence" value="ECO:0007669"/>
    <property type="project" value="TreeGrafter"/>
</dbReference>
<sequence>MKQWYLLYCKRGGVTRAQTNLENQQVECWFPQFTVKKNRKGKLIEVQEPLFPSYLFVRFEVEFGPTLTAVRSTSGVADFVRLGRKPVVIHDQLINNLKKRTQFAQIQELFKPGEKAQLINGQYSGLEVIFQYQYGEERSMVLITLLNRQHQIQVDNNDLCPLD</sequence>
<keyword evidence="1" id="KW-0889">Transcription antitermination</keyword>
<dbReference type="EMBL" id="VTXP01000007">
    <property type="protein sequence ID" value="NOJ23982.1"/>
    <property type="molecule type" value="Genomic_DNA"/>
</dbReference>
<evidence type="ECO:0000256" key="2">
    <source>
        <dbReference type="ARBA" id="ARBA00023015"/>
    </source>
</evidence>
<dbReference type="Proteomes" id="UP000576645">
    <property type="component" value="Unassembled WGS sequence"/>
</dbReference>